<keyword evidence="5" id="KW-1185">Reference proteome</keyword>
<keyword evidence="2" id="KW-0472">Membrane</keyword>
<dbReference type="Proteomes" id="UP001497457">
    <property type="component" value="Chromosome 5rd"/>
</dbReference>
<feature type="signal peptide" evidence="3">
    <location>
        <begin position="1"/>
        <end position="30"/>
    </location>
</feature>
<evidence type="ECO:0000256" key="1">
    <source>
        <dbReference type="ARBA" id="ARBA00011489"/>
    </source>
</evidence>
<keyword evidence="3" id="KW-0732">Signal</keyword>
<evidence type="ECO:0008006" key="6">
    <source>
        <dbReference type="Google" id="ProtNLM"/>
    </source>
</evidence>
<dbReference type="EMBL" id="OZ075115">
    <property type="protein sequence ID" value="CAL5070358.1"/>
    <property type="molecule type" value="Genomic_DNA"/>
</dbReference>
<organism evidence="4 5">
    <name type="scientific">Urochloa decumbens</name>
    <dbReference type="NCBI Taxonomy" id="240449"/>
    <lineage>
        <taxon>Eukaryota</taxon>
        <taxon>Viridiplantae</taxon>
        <taxon>Streptophyta</taxon>
        <taxon>Embryophyta</taxon>
        <taxon>Tracheophyta</taxon>
        <taxon>Spermatophyta</taxon>
        <taxon>Magnoliopsida</taxon>
        <taxon>Liliopsida</taxon>
        <taxon>Poales</taxon>
        <taxon>Poaceae</taxon>
        <taxon>PACMAD clade</taxon>
        <taxon>Panicoideae</taxon>
        <taxon>Panicodae</taxon>
        <taxon>Paniceae</taxon>
        <taxon>Melinidinae</taxon>
        <taxon>Urochloa</taxon>
    </lineage>
</organism>
<dbReference type="AlphaFoldDB" id="A0ABC9F6A0"/>
<sequence length="156" mass="16588">MRALVATPLLFCRVAVIALCSASLACVVAATDAGDYTVFRFLEVVLYLQLPWSLTRLAYDAVVTLFDAPLPGRRASWAIVVAECALSCLTYAAGACTLAVQVHFERDARACDFLAPGACRGYKASALLALLASVFTSAIAALLFYLRASRHAHALG</sequence>
<protein>
    <recommendedName>
        <fullName evidence="6">CASP-like protein</fullName>
    </recommendedName>
</protein>
<name>A0ABC9F6A0_9POAL</name>
<accession>A0ABC9F6A0</accession>
<keyword evidence="2" id="KW-1133">Transmembrane helix</keyword>
<evidence type="ECO:0000256" key="3">
    <source>
        <dbReference type="SAM" id="SignalP"/>
    </source>
</evidence>
<dbReference type="PANTHER" id="PTHR32021">
    <property type="entry name" value="CASP-LIKE PROTEIN 5B3"/>
    <property type="match status" value="1"/>
</dbReference>
<reference evidence="4 5" key="2">
    <citation type="submission" date="2024-10" db="EMBL/GenBank/DDBJ databases">
        <authorList>
            <person name="Ryan C."/>
        </authorList>
    </citation>
    <scope>NUCLEOTIDE SEQUENCE [LARGE SCALE GENOMIC DNA]</scope>
</reference>
<evidence type="ECO:0000256" key="2">
    <source>
        <dbReference type="SAM" id="Phobius"/>
    </source>
</evidence>
<keyword evidence="2" id="KW-0812">Transmembrane</keyword>
<dbReference type="PROSITE" id="PS51257">
    <property type="entry name" value="PROKAR_LIPOPROTEIN"/>
    <property type="match status" value="1"/>
</dbReference>
<dbReference type="PANTHER" id="PTHR32021:SF30">
    <property type="entry name" value="CASP-LIKE PROTEIN 5C1"/>
    <property type="match status" value="1"/>
</dbReference>
<feature type="chain" id="PRO_5044788012" description="CASP-like protein" evidence="3">
    <location>
        <begin position="31"/>
        <end position="156"/>
    </location>
</feature>
<proteinExistence type="predicted"/>
<gene>
    <name evidence="4" type="ORF">URODEC1_LOCUS102752</name>
</gene>
<feature type="transmembrane region" description="Helical" evidence="2">
    <location>
        <begin position="124"/>
        <end position="146"/>
    </location>
</feature>
<comment type="subunit">
    <text evidence="1">Homodimer and heterodimers.</text>
</comment>
<reference evidence="5" key="1">
    <citation type="submission" date="2024-06" db="EMBL/GenBank/DDBJ databases">
        <authorList>
            <person name="Ryan C."/>
        </authorList>
    </citation>
    <scope>NUCLEOTIDE SEQUENCE [LARGE SCALE GENOMIC DNA]</scope>
</reference>
<dbReference type="InterPro" id="IPR045009">
    <property type="entry name" value="CASPL-5"/>
</dbReference>
<evidence type="ECO:0000313" key="5">
    <source>
        <dbReference type="Proteomes" id="UP001497457"/>
    </source>
</evidence>
<evidence type="ECO:0000313" key="4">
    <source>
        <dbReference type="EMBL" id="CAL5070358.1"/>
    </source>
</evidence>